<keyword evidence="6 22" id="KW-0274">FAD</keyword>
<dbReference type="InterPro" id="IPR009100">
    <property type="entry name" value="AcylCoA_DH/oxidase_NM_dom_sf"/>
</dbReference>
<comment type="similarity">
    <text evidence="3 22">Belongs to the acyl-CoA dehydrogenase family.</text>
</comment>
<accession>A0A8E0VD61</accession>
<evidence type="ECO:0000256" key="17">
    <source>
        <dbReference type="ARBA" id="ARBA00048592"/>
    </source>
</evidence>
<dbReference type="Pfam" id="PF00441">
    <property type="entry name" value="Acyl-CoA_dh_1"/>
    <property type="match status" value="1"/>
</dbReference>
<dbReference type="Gene3D" id="2.40.110.10">
    <property type="entry name" value="Butyryl-CoA Dehydrogenase, subunit A, domain 2"/>
    <property type="match status" value="1"/>
</dbReference>
<evidence type="ECO:0000256" key="20">
    <source>
        <dbReference type="ARBA" id="ARBA00049552"/>
    </source>
</evidence>
<evidence type="ECO:0000256" key="5">
    <source>
        <dbReference type="ARBA" id="ARBA00022630"/>
    </source>
</evidence>
<evidence type="ECO:0000256" key="3">
    <source>
        <dbReference type="ARBA" id="ARBA00009347"/>
    </source>
</evidence>
<feature type="domain" description="Acyl-CoA oxidase/dehydrogenase middle" evidence="24">
    <location>
        <begin position="91"/>
        <end position="186"/>
    </location>
</feature>
<evidence type="ECO:0000256" key="13">
    <source>
        <dbReference type="ARBA" id="ARBA00041537"/>
    </source>
</evidence>
<keyword evidence="9" id="KW-0443">Lipid metabolism</keyword>
<dbReference type="EMBL" id="LUCM01010444">
    <property type="protein sequence ID" value="KAA0185453.1"/>
    <property type="molecule type" value="Genomic_DNA"/>
</dbReference>
<dbReference type="FunFam" id="1.10.540.10:FF:000026">
    <property type="entry name" value="Acyl-CoA dehydrogenase medium chain"/>
    <property type="match status" value="1"/>
</dbReference>
<evidence type="ECO:0000256" key="21">
    <source>
        <dbReference type="ARBA" id="ARBA00051903"/>
    </source>
</evidence>
<dbReference type="AlphaFoldDB" id="A0A8E0VD61"/>
<evidence type="ECO:0000256" key="1">
    <source>
        <dbReference type="ARBA" id="ARBA00001974"/>
    </source>
</evidence>
<comment type="pathway">
    <text evidence="2">Lipid metabolism; mitochondrial fatty acid beta-oxidation.</text>
</comment>
<evidence type="ECO:0000256" key="19">
    <source>
        <dbReference type="ARBA" id="ARBA00049192"/>
    </source>
</evidence>
<dbReference type="PANTHER" id="PTHR43884:SF1">
    <property type="entry name" value="SHORT_BRANCHED CHAIN SPECIFIC ACYL-COA DEHYDROGENASE, MITOCHONDRIAL"/>
    <property type="match status" value="1"/>
</dbReference>
<evidence type="ECO:0000256" key="10">
    <source>
        <dbReference type="ARBA" id="ARBA00037895"/>
    </source>
</evidence>
<dbReference type="Pfam" id="PF02771">
    <property type="entry name" value="Acyl-CoA_dh_N"/>
    <property type="match status" value="1"/>
</dbReference>
<dbReference type="FunFam" id="2.40.110.10:FF:000001">
    <property type="entry name" value="Acyl-CoA dehydrogenase, mitochondrial"/>
    <property type="match status" value="1"/>
</dbReference>
<dbReference type="SUPFAM" id="SSF47203">
    <property type="entry name" value="Acyl-CoA dehydrogenase C-terminal domain-like"/>
    <property type="match status" value="1"/>
</dbReference>
<evidence type="ECO:0000256" key="14">
    <source>
        <dbReference type="ARBA" id="ARBA00042821"/>
    </source>
</evidence>
<evidence type="ECO:0000256" key="18">
    <source>
        <dbReference type="ARBA" id="ARBA00049096"/>
    </source>
</evidence>
<comment type="catalytic activity">
    <reaction evidence="19">
        <text>hexanoyl-CoA + oxidized [electron-transfer flavoprotein] + H(+) = (2E)-hexenoyl-CoA + reduced [electron-transfer flavoprotein]</text>
        <dbReference type="Rhea" id="RHEA:43464"/>
        <dbReference type="Rhea" id="RHEA-COMP:10685"/>
        <dbReference type="Rhea" id="RHEA-COMP:10686"/>
        <dbReference type="ChEBI" id="CHEBI:15378"/>
        <dbReference type="ChEBI" id="CHEBI:57692"/>
        <dbReference type="ChEBI" id="CHEBI:58307"/>
        <dbReference type="ChEBI" id="CHEBI:62077"/>
        <dbReference type="ChEBI" id="CHEBI:62620"/>
    </reaction>
    <physiologicalReaction direction="left-to-right" evidence="19">
        <dbReference type="Rhea" id="RHEA:43465"/>
    </physiologicalReaction>
</comment>
<comment type="catalytic activity">
    <reaction evidence="21">
        <text>2-methylpropanoyl-CoA + oxidized [electron-transfer flavoprotein] + H(+) = 2-methylpropenoyl-CoA + reduced [electron-transfer flavoprotein]</text>
        <dbReference type="Rhea" id="RHEA:44180"/>
        <dbReference type="Rhea" id="RHEA-COMP:10685"/>
        <dbReference type="Rhea" id="RHEA-COMP:10686"/>
        <dbReference type="ChEBI" id="CHEBI:15378"/>
        <dbReference type="ChEBI" id="CHEBI:57338"/>
        <dbReference type="ChEBI" id="CHEBI:57692"/>
        <dbReference type="ChEBI" id="CHEBI:58307"/>
        <dbReference type="ChEBI" id="CHEBI:62500"/>
    </reaction>
    <physiologicalReaction direction="left-to-right" evidence="21">
        <dbReference type="Rhea" id="RHEA:44181"/>
    </physiologicalReaction>
</comment>
<dbReference type="InterPro" id="IPR009075">
    <property type="entry name" value="AcylCo_DH/oxidase_C"/>
</dbReference>
<dbReference type="Gene3D" id="1.10.540.10">
    <property type="entry name" value="Acyl-CoA dehydrogenase/oxidase, N-terminal domain"/>
    <property type="match status" value="1"/>
</dbReference>
<organism evidence="26 27">
    <name type="scientific">Fasciolopsis buskii</name>
    <dbReference type="NCBI Taxonomy" id="27845"/>
    <lineage>
        <taxon>Eukaryota</taxon>
        <taxon>Metazoa</taxon>
        <taxon>Spiralia</taxon>
        <taxon>Lophotrochozoa</taxon>
        <taxon>Platyhelminthes</taxon>
        <taxon>Trematoda</taxon>
        <taxon>Digenea</taxon>
        <taxon>Plagiorchiida</taxon>
        <taxon>Echinostomata</taxon>
        <taxon>Echinostomatoidea</taxon>
        <taxon>Fasciolidae</taxon>
        <taxon>Fasciolopsis</taxon>
    </lineage>
</organism>
<evidence type="ECO:0000256" key="4">
    <source>
        <dbReference type="ARBA" id="ARBA00011881"/>
    </source>
</evidence>
<evidence type="ECO:0000256" key="16">
    <source>
        <dbReference type="ARBA" id="ARBA00048307"/>
    </source>
</evidence>
<dbReference type="GO" id="GO:0005739">
    <property type="term" value="C:mitochondrion"/>
    <property type="evidence" value="ECO:0007669"/>
    <property type="project" value="TreeGrafter"/>
</dbReference>
<evidence type="ECO:0000313" key="27">
    <source>
        <dbReference type="Proteomes" id="UP000728185"/>
    </source>
</evidence>
<comment type="catalytic activity">
    <reaction evidence="15">
        <text>2-methylbutanoyl-CoA + oxidized [electron-transfer flavoprotein] + H(+) = (2E)-2-methylbut-2-enoyl-CoA + reduced [electron-transfer flavoprotein]</text>
        <dbReference type="Rhea" id="RHEA:43780"/>
        <dbReference type="Rhea" id="RHEA-COMP:10685"/>
        <dbReference type="Rhea" id="RHEA-COMP:10686"/>
        <dbReference type="ChEBI" id="CHEBI:15378"/>
        <dbReference type="ChEBI" id="CHEBI:57336"/>
        <dbReference type="ChEBI" id="CHEBI:57337"/>
        <dbReference type="ChEBI" id="CHEBI:57692"/>
        <dbReference type="ChEBI" id="CHEBI:58307"/>
        <dbReference type="EC" id="1.3.8.5"/>
    </reaction>
    <physiologicalReaction direction="left-to-right" evidence="15">
        <dbReference type="Rhea" id="RHEA:43781"/>
    </physiologicalReaction>
</comment>
<dbReference type="GO" id="GO:0050660">
    <property type="term" value="F:flavin adenine dinucleotide binding"/>
    <property type="evidence" value="ECO:0007669"/>
    <property type="project" value="InterPro"/>
</dbReference>
<feature type="domain" description="Acyl-CoA dehydrogenase/oxidase C-terminal" evidence="23">
    <location>
        <begin position="198"/>
        <end position="344"/>
    </location>
</feature>
<dbReference type="InterPro" id="IPR037069">
    <property type="entry name" value="AcylCoA_DH/ox_N_sf"/>
</dbReference>
<evidence type="ECO:0000256" key="8">
    <source>
        <dbReference type="ARBA" id="ARBA00023002"/>
    </source>
</evidence>
<evidence type="ECO:0000259" key="23">
    <source>
        <dbReference type="Pfam" id="PF00441"/>
    </source>
</evidence>
<gene>
    <name evidence="26" type="ORF">FBUS_04884</name>
</gene>
<dbReference type="SUPFAM" id="SSF56645">
    <property type="entry name" value="Acyl-CoA dehydrogenase NM domain-like"/>
    <property type="match status" value="1"/>
</dbReference>
<protein>
    <recommendedName>
        <fullName evidence="12">Short/branched chain specific acyl-CoA dehydrogenase, mitochondrial</fullName>
        <ecNumber evidence="11">1.3.8.5</ecNumber>
    </recommendedName>
    <alternativeName>
        <fullName evidence="14">2-methyl branched chain acyl-CoA dehydrogenase</fullName>
    </alternativeName>
    <alternativeName>
        <fullName evidence="13">2-methylbutyryl-coenzyme A dehydrogenase</fullName>
    </alternativeName>
</protein>
<dbReference type="Proteomes" id="UP000728185">
    <property type="component" value="Unassembled WGS sequence"/>
</dbReference>
<dbReference type="Pfam" id="PF02770">
    <property type="entry name" value="Acyl-CoA_dh_M"/>
    <property type="match status" value="1"/>
</dbReference>
<dbReference type="InterPro" id="IPR013786">
    <property type="entry name" value="AcylCoA_DH/ox_N"/>
</dbReference>
<evidence type="ECO:0000256" key="12">
    <source>
        <dbReference type="ARBA" id="ARBA00039850"/>
    </source>
</evidence>
<dbReference type="Gene3D" id="1.20.140.10">
    <property type="entry name" value="Butyryl-CoA Dehydrogenase, subunit A, domain 3"/>
    <property type="match status" value="1"/>
</dbReference>
<dbReference type="OrthoDB" id="10262177at2759"/>
<proteinExistence type="inferred from homology"/>
<evidence type="ECO:0000256" key="6">
    <source>
        <dbReference type="ARBA" id="ARBA00022827"/>
    </source>
</evidence>
<evidence type="ECO:0000256" key="15">
    <source>
        <dbReference type="ARBA" id="ARBA00048235"/>
    </source>
</evidence>
<dbReference type="InterPro" id="IPR006091">
    <property type="entry name" value="Acyl-CoA_Oxase/DH_mid-dom"/>
</dbReference>
<evidence type="ECO:0000259" key="25">
    <source>
        <dbReference type="Pfam" id="PF02771"/>
    </source>
</evidence>
<dbReference type="InterPro" id="IPR036250">
    <property type="entry name" value="AcylCo_DH-like_C"/>
</dbReference>
<dbReference type="PANTHER" id="PTHR43884">
    <property type="entry name" value="ACYL-COA DEHYDROGENASE"/>
    <property type="match status" value="1"/>
</dbReference>
<dbReference type="GO" id="GO:0006631">
    <property type="term" value="P:fatty acid metabolic process"/>
    <property type="evidence" value="ECO:0007669"/>
    <property type="project" value="UniProtKB-KW"/>
</dbReference>
<dbReference type="PROSITE" id="PS00072">
    <property type="entry name" value="ACYL_COA_DH_1"/>
    <property type="match status" value="1"/>
</dbReference>
<dbReference type="PIRSF" id="PIRSF016578">
    <property type="entry name" value="HsaA"/>
    <property type="match status" value="1"/>
</dbReference>
<evidence type="ECO:0000256" key="9">
    <source>
        <dbReference type="ARBA" id="ARBA00023098"/>
    </source>
</evidence>
<comment type="cofactor">
    <cofactor evidence="1 22">
        <name>FAD</name>
        <dbReference type="ChEBI" id="CHEBI:57692"/>
    </cofactor>
</comment>
<keyword evidence="7" id="KW-0276">Fatty acid metabolism</keyword>
<name>A0A8E0VD61_9TREM</name>
<evidence type="ECO:0000256" key="7">
    <source>
        <dbReference type="ARBA" id="ARBA00022832"/>
    </source>
</evidence>
<dbReference type="GO" id="GO:0003853">
    <property type="term" value="F:short-chain 2-methyl fatty acyl-CoA dehydrogenase activity"/>
    <property type="evidence" value="ECO:0007669"/>
    <property type="project" value="UniProtKB-EC"/>
</dbReference>
<comment type="catalytic activity">
    <reaction evidence="16">
        <text>valproyl-CoA + oxidized [electron-transfer flavoprotein] + H(+) = (2E)-2-propylpent-2-enoyl-CoA + reduced [electron-transfer flavoprotein]</text>
        <dbReference type="Rhea" id="RHEA:65344"/>
        <dbReference type="Rhea" id="RHEA-COMP:10685"/>
        <dbReference type="Rhea" id="RHEA-COMP:10686"/>
        <dbReference type="ChEBI" id="CHEBI:15378"/>
        <dbReference type="ChEBI" id="CHEBI:57692"/>
        <dbReference type="ChEBI" id="CHEBI:58307"/>
        <dbReference type="ChEBI" id="CHEBI:156457"/>
        <dbReference type="ChEBI" id="CHEBI:156458"/>
    </reaction>
    <physiologicalReaction direction="left-to-right" evidence="16">
        <dbReference type="Rhea" id="RHEA:65345"/>
    </physiologicalReaction>
</comment>
<reference evidence="26" key="1">
    <citation type="submission" date="2019-05" db="EMBL/GenBank/DDBJ databases">
        <title>Annotation for the trematode Fasciolopsis buski.</title>
        <authorList>
            <person name="Choi Y.-J."/>
        </authorList>
    </citation>
    <scope>NUCLEOTIDE SEQUENCE</scope>
    <source>
        <strain evidence="26">HT</strain>
        <tissue evidence="26">Whole worm</tissue>
    </source>
</reference>
<sequence length="351" mass="38456">MDKQGFIEPALLRGLFESGLMGIEIPSNFGGSDLNFVCSLIAIEEISKVDPSIAILVDVQNTLIINLLKKLGTVEQKEQWLPRLARDTVGSFCLSEADSGSDAFSMRTVAKNDGTDFIINGSKMWISNSSEAGLFVVMANANPLAGYKGITVFLVPREVSGLTVGARERKLGLRASSTCQVHFDSVRVPSSSVLGEIGQGYRYAIEMLNEGRIGIGAQMLGLAEGCFGHALDYVRERKQFGSRIWDFQAIQHQIAEEAVQLAAARAFLYNTARRKEGGFSIQKEAAMVKYFTSNMACRIASRAVEWLGGVGYTEAYPVEKFYRDVKIGTIYEGTSNIQLNTIAKCIDRELS</sequence>
<comment type="catalytic activity">
    <reaction evidence="20">
        <text>(2S)-2-methylbutanoyl-CoA + oxidized [electron-transfer flavoprotein] + H(+) = (2E)-2-methylbut-2-enoyl-CoA + reduced [electron-transfer flavoprotein]</text>
        <dbReference type="Rhea" id="RHEA:48256"/>
        <dbReference type="Rhea" id="RHEA-COMP:10685"/>
        <dbReference type="Rhea" id="RHEA-COMP:10686"/>
        <dbReference type="ChEBI" id="CHEBI:15378"/>
        <dbReference type="ChEBI" id="CHEBI:57337"/>
        <dbReference type="ChEBI" id="CHEBI:57692"/>
        <dbReference type="ChEBI" id="CHEBI:58307"/>
        <dbReference type="ChEBI" id="CHEBI:88166"/>
    </reaction>
    <physiologicalReaction direction="left-to-right" evidence="20">
        <dbReference type="Rhea" id="RHEA:48257"/>
    </physiologicalReaction>
</comment>
<dbReference type="InterPro" id="IPR046373">
    <property type="entry name" value="Acyl-CoA_Oxase/DH_mid-dom_sf"/>
</dbReference>
<dbReference type="EC" id="1.3.8.5" evidence="11"/>
<feature type="domain" description="Acyl-CoA dehydrogenase/oxidase N-terminal" evidence="25">
    <location>
        <begin position="2"/>
        <end position="86"/>
    </location>
</feature>
<comment type="caution">
    <text evidence="26">The sequence shown here is derived from an EMBL/GenBank/DDBJ whole genome shotgun (WGS) entry which is preliminary data.</text>
</comment>
<keyword evidence="8 22" id="KW-0560">Oxidoreductase</keyword>
<evidence type="ECO:0000256" key="11">
    <source>
        <dbReference type="ARBA" id="ARBA00039036"/>
    </source>
</evidence>
<keyword evidence="27" id="KW-1185">Reference proteome</keyword>
<keyword evidence="5 22" id="KW-0285">Flavoprotein</keyword>
<evidence type="ECO:0000313" key="26">
    <source>
        <dbReference type="EMBL" id="KAA0185453.1"/>
    </source>
</evidence>
<evidence type="ECO:0000256" key="2">
    <source>
        <dbReference type="ARBA" id="ARBA00005198"/>
    </source>
</evidence>
<evidence type="ECO:0000256" key="22">
    <source>
        <dbReference type="RuleBase" id="RU362125"/>
    </source>
</evidence>
<evidence type="ECO:0000259" key="24">
    <source>
        <dbReference type="Pfam" id="PF02770"/>
    </source>
</evidence>
<comment type="pathway">
    <text evidence="10">Amino-acid degradation; L-isoleucine degradation.</text>
</comment>
<dbReference type="FunFam" id="1.20.140.10:FF:000002">
    <property type="entry name" value="Acyl-CoA dehydrogenase short/branched chain"/>
    <property type="match status" value="1"/>
</dbReference>
<comment type="catalytic activity">
    <reaction evidence="17">
        <text>(2R)-2-methylbutanoyl-CoA + oxidized [electron-transfer flavoprotein] + H(+) = ethylacryloyl-CoA + reduced [electron-transfer flavoprotein]</text>
        <dbReference type="Rhea" id="RHEA:65296"/>
        <dbReference type="Rhea" id="RHEA-COMP:10685"/>
        <dbReference type="Rhea" id="RHEA-COMP:10686"/>
        <dbReference type="ChEBI" id="CHEBI:15378"/>
        <dbReference type="ChEBI" id="CHEBI:57692"/>
        <dbReference type="ChEBI" id="CHEBI:58307"/>
        <dbReference type="ChEBI" id="CHEBI:156439"/>
        <dbReference type="ChEBI" id="CHEBI:156440"/>
    </reaction>
    <physiologicalReaction direction="left-to-right" evidence="17">
        <dbReference type="Rhea" id="RHEA:65297"/>
    </physiologicalReaction>
</comment>
<comment type="catalytic activity">
    <reaction evidence="18">
        <text>butanoyl-CoA + oxidized [electron-transfer flavoprotein] + H(+) = (2E)-butenoyl-CoA + reduced [electron-transfer flavoprotein]</text>
        <dbReference type="Rhea" id="RHEA:24004"/>
        <dbReference type="Rhea" id="RHEA-COMP:10685"/>
        <dbReference type="Rhea" id="RHEA-COMP:10686"/>
        <dbReference type="ChEBI" id="CHEBI:15378"/>
        <dbReference type="ChEBI" id="CHEBI:57332"/>
        <dbReference type="ChEBI" id="CHEBI:57371"/>
        <dbReference type="ChEBI" id="CHEBI:57692"/>
        <dbReference type="ChEBI" id="CHEBI:58307"/>
    </reaction>
    <physiologicalReaction direction="left-to-right" evidence="18">
        <dbReference type="Rhea" id="RHEA:24005"/>
    </physiologicalReaction>
</comment>
<comment type="subunit">
    <text evidence="4">Homotetramer.</text>
</comment>
<dbReference type="InterPro" id="IPR006089">
    <property type="entry name" value="Acyl-CoA_DH_CS"/>
</dbReference>